<evidence type="ECO:0000313" key="2">
    <source>
        <dbReference type="Proteomes" id="UP000199581"/>
    </source>
</evidence>
<keyword evidence="2" id="KW-1185">Reference proteome</keyword>
<dbReference type="RefSeq" id="WP_143077914.1">
    <property type="nucleotide sequence ID" value="NZ_FOTO01000008.1"/>
</dbReference>
<dbReference type="EMBL" id="FOTO01000008">
    <property type="protein sequence ID" value="SFL89289.1"/>
    <property type="molecule type" value="Genomic_DNA"/>
</dbReference>
<evidence type="ECO:0000313" key="1">
    <source>
        <dbReference type="EMBL" id="SFL89289.1"/>
    </source>
</evidence>
<dbReference type="GO" id="GO:0003677">
    <property type="term" value="F:DNA binding"/>
    <property type="evidence" value="ECO:0007669"/>
    <property type="project" value="InterPro"/>
</dbReference>
<dbReference type="AlphaFoldDB" id="A0A8G2F6H7"/>
<proteinExistence type="predicted"/>
<sequence>MEDKNSPPCPANFLSRITHTMPANNYDTAIPGVTFEEVYNRLVDAKVIRNYSSLARILECNRSNITPALQKNHIPTGWKKRFEDKGFNFDWIAYGIGEKYDSFHISLYNDIVLINHISKITNDGRPIISDISPRIPLTKSFMEINKLTPKNTGYWVHDNKDSISYLKNGDIVIVDFTNKTLEANKTFLIRTHDGQWDVYKIEKKSPTRSFFQNKEQSRLNYVFNLEAIVCGQCVSGFINL</sequence>
<protein>
    <submittedName>
        <fullName evidence="1">Uncharacterized protein</fullName>
    </submittedName>
</protein>
<dbReference type="OrthoDB" id="5363392at2"/>
<dbReference type="Proteomes" id="UP000199581">
    <property type="component" value="Unassembled WGS sequence"/>
</dbReference>
<organism evidence="1 2">
    <name type="scientific">Desulfomicrobium norvegicum (strain DSM 1741 / NCIMB 8310)</name>
    <name type="common">Desulfovibrio baculatus (strain Norway 4)</name>
    <name type="synonym">Desulfovibrio desulfuricans (strain Norway 4)</name>
    <dbReference type="NCBI Taxonomy" id="52561"/>
    <lineage>
        <taxon>Bacteria</taxon>
        <taxon>Pseudomonadati</taxon>
        <taxon>Thermodesulfobacteriota</taxon>
        <taxon>Desulfovibrionia</taxon>
        <taxon>Desulfovibrionales</taxon>
        <taxon>Desulfomicrobiaceae</taxon>
        <taxon>Desulfomicrobium</taxon>
    </lineage>
</organism>
<reference evidence="1 2" key="1">
    <citation type="submission" date="2016-10" db="EMBL/GenBank/DDBJ databases">
        <authorList>
            <person name="Varghese N."/>
            <person name="Submissions S."/>
        </authorList>
    </citation>
    <scope>NUCLEOTIDE SEQUENCE [LARGE SCALE GENOMIC DNA]</scope>
    <source>
        <strain evidence="1 2">DSM 1741</strain>
    </source>
</reference>
<dbReference type="InterPro" id="IPR010982">
    <property type="entry name" value="Lambda_DNA-bd_dom_sf"/>
</dbReference>
<accession>A0A8G2F6H7</accession>
<dbReference type="Gene3D" id="1.10.260.40">
    <property type="entry name" value="lambda repressor-like DNA-binding domains"/>
    <property type="match status" value="1"/>
</dbReference>
<gene>
    <name evidence="1" type="ORF">SAMN05421830_108147</name>
</gene>
<name>A0A8G2F6H7_DESNO</name>
<comment type="caution">
    <text evidence="1">The sequence shown here is derived from an EMBL/GenBank/DDBJ whole genome shotgun (WGS) entry which is preliminary data.</text>
</comment>